<dbReference type="Pfam" id="PF00282">
    <property type="entry name" value="Pyridoxal_deC"/>
    <property type="match status" value="1"/>
</dbReference>
<comment type="pathway">
    <text evidence="3">Lipid metabolism; sphingolipid metabolism.</text>
</comment>
<protein>
    <recommendedName>
        <fullName evidence="14">sphinganine-1-phosphate aldolase</fullName>
        <ecNumber evidence="14">4.1.2.27</ecNumber>
    </recommendedName>
    <alternativeName>
        <fullName evidence="15">Sphingosine-1-phosphate aldolase</fullName>
    </alternativeName>
</protein>
<evidence type="ECO:0000256" key="9">
    <source>
        <dbReference type="ARBA" id="ARBA00022989"/>
    </source>
</evidence>
<keyword evidence="8" id="KW-0746">Sphingolipid metabolism</keyword>
<dbReference type="InterPro" id="IPR050477">
    <property type="entry name" value="GrpII_AminoAcid_Decarb"/>
</dbReference>
<dbReference type="EC" id="4.1.2.27" evidence="14"/>
<evidence type="ECO:0000256" key="5">
    <source>
        <dbReference type="ARBA" id="ARBA00022692"/>
    </source>
</evidence>
<proteinExistence type="inferred from homology"/>
<evidence type="ECO:0000256" key="7">
    <source>
        <dbReference type="ARBA" id="ARBA00022898"/>
    </source>
</evidence>
<dbReference type="OrthoDB" id="10254570at2759"/>
<comment type="cofactor">
    <cofactor evidence="1 16 17">
        <name>pyridoxal 5'-phosphate</name>
        <dbReference type="ChEBI" id="CHEBI:597326"/>
    </cofactor>
</comment>
<dbReference type="EMBL" id="KQ242110">
    <property type="protein sequence ID" value="KNC80774.1"/>
    <property type="molecule type" value="Genomic_DNA"/>
</dbReference>
<dbReference type="GO" id="GO:0030149">
    <property type="term" value="P:sphingolipid catabolic process"/>
    <property type="evidence" value="ECO:0007669"/>
    <property type="project" value="TreeGrafter"/>
</dbReference>
<dbReference type="InterPro" id="IPR002129">
    <property type="entry name" value="PyrdxlP-dep_de-COase"/>
</dbReference>
<name>A0A0L0FVV2_9EUKA</name>
<evidence type="ECO:0000256" key="1">
    <source>
        <dbReference type="ARBA" id="ARBA00001933"/>
    </source>
</evidence>
<dbReference type="GO" id="GO:0005789">
    <property type="term" value="C:endoplasmic reticulum membrane"/>
    <property type="evidence" value="ECO:0007669"/>
    <property type="project" value="UniProtKB-SubCell"/>
</dbReference>
<evidence type="ECO:0000256" key="4">
    <source>
        <dbReference type="ARBA" id="ARBA00004991"/>
    </source>
</evidence>
<keyword evidence="7 16" id="KW-0663">Pyridoxal phosphate</keyword>
<dbReference type="RefSeq" id="XP_014154676.1">
    <property type="nucleotide sequence ID" value="XM_014299201.1"/>
</dbReference>
<keyword evidence="10" id="KW-0443">Lipid metabolism</keyword>
<dbReference type="STRING" id="667725.A0A0L0FVV2"/>
<evidence type="ECO:0000256" key="18">
    <source>
        <dbReference type="SAM" id="MobiDB-lite"/>
    </source>
</evidence>
<evidence type="ECO:0000256" key="3">
    <source>
        <dbReference type="ARBA" id="ARBA00004760"/>
    </source>
</evidence>
<evidence type="ECO:0000256" key="2">
    <source>
        <dbReference type="ARBA" id="ARBA00004389"/>
    </source>
</evidence>
<dbReference type="GO" id="GO:0030170">
    <property type="term" value="F:pyridoxal phosphate binding"/>
    <property type="evidence" value="ECO:0007669"/>
    <property type="project" value="InterPro"/>
</dbReference>
<dbReference type="SUPFAM" id="SSF53383">
    <property type="entry name" value="PLP-dependent transferases"/>
    <property type="match status" value="1"/>
</dbReference>
<comment type="subcellular location">
    <subcellularLocation>
        <location evidence="2">Endoplasmic reticulum membrane</location>
        <topology evidence="2">Single-pass membrane protein</topology>
    </subcellularLocation>
</comment>
<gene>
    <name evidence="19" type="ORF">SARC_06883</name>
</gene>
<dbReference type="GO" id="GO:0008117">
    <property type="term" value="F:sphinganine-1-phosphate aldolase activity"/>
    <property type="evidence" value="ECO:0007669"/>
    <property type="project" value="UniProtKB-EC"/>
</dbReference>
<evidence type="ECO:0000256" key="17">
    <source>
        <dbReference type="RuleBase" id="RU000382"/>
    </source>
</evidence>
<dbReference type="FunFam" id="3.40.640.10:FF:000020">
    <property type="entry name" value="sphingosine-1-phosphate lyase 1"/>
    <property type="match status" value="1"/>
</dbReference>
<dbReference type="GeneID" id="25907387"/>
<keyword evidence="11" id="KW-0472">Membrane</keyword>
<feature type="modified residue" description="N6-(pyridoxal phosphate)lysine" evidence="16">
    <location>
        <position position="343"/>
    </location>
</feature>
<evidence type="ECO:0000256" key="11">
    <source>
        <dbReference type="ARBA" id="ARBA00023136"/>
    </source>
</evidence>
<organism evidence="19 20">
    <name type="scientific">Sphaeroforma arctica JP610</name>
    <dbReference type="NCBI Taxonomy" id="667725"/>
    <lineage>
        <taxon>Eukaryota</taxon>
        <taxon>Ichthyosporea</taxon>
        <taxon>Ichthyophonida</taxon>
        <taxon>Sphaeroforma</taxon>
    </lineage>
</organism>
<dbReference type="InterPro" id="IPR015424">
    <property type="entry name" value="PyrdxlP-dep_Trfase"/>
</dbReference>
<feature type="compositionally biased region" description="Polar residues" evidence="18">
    <location>
        <begin position="562"/>
        <end position="574"/>
    </location>
</feature>
<evidence type="ECO:0000256" key="12">
    <source>
        <dbReference type="ARBA" id="ARBA00023239"/>
    </source>
</evidence>
<accession>A0A0L0FVV2</accession>
<feature type="region of interest" description="Disordered" evidence="18">
    <location>
        <begin position="555"/>
        <end position="574"/>
    </location>
</feature>
<comment type="pathway">
    <text evidence="4">Sphingolipid metabolism.</text>
</comment>
<dbReference type="Proteomes" id="UP000054560">
    <property type="component" value="Unassembled WGS sequence"/>
</dbReference>
<keyword evidence="20" id="KW-1185">Reference proteome</keyword>
<evidence type="ECO:0000256" key="16">
    <source>
        <dbReference type="PIRSR" id="PIRSR602129-50"/>
    </source>
</evidence>
<keyword evidence="6" id="KW-0256">Endoplasmic reticulum</keyword>
<evidence type="ECO:0000313" key="20">
    <source>
        <dbReference type="Proteomes" id="UP000054560"/>
    </source>
</evidence>
<evidence type="ECO:0000256" key="14">
    <source>
        <dbReference type="ARBA" id="ARBA00038965"/>
    </source>
</evidence>
<keyword evidence="5" id="KW-0812">Transmembrane</keyword>
<keyword evidence="9" id="KW-1133">Transmembrane helix</keyword>
<evidence type="ECO:0000256" key="8">
    <source>
        <dbReference type="ARBA" id="ARBA00022919"/>
    </source>
</evidence>
<sequence>MGEASIVGAWQAVTGTANGYLSGTEPWKLVAYGAATMWTINVLQNSHRSDIGLFDDLKRRVFKLARLIPAVSKEIEKSRVKMYTDMMKEYKKPVEGEQYTPTLPKNGRPIADVVKACQFMNDMSRQKADWSKGGCSGTVYHGGEDITSLAKEVFGMFVWENPLHGDVFPGCVKMESEVIQMCANLMNGKTACGSMTSGGTESICMAVRTHREWARETKGIQYPNIVVGVSVHVAFDKACDYYRIKIKHCAVDPATGRVDVASMARLVDSNTIMVVGSAPSFPHGCIDDIEGIAQIARKHKIGMHVDCCLGGFIVPFMDQAGYPVKPFDFRVDGVTSMSMDTHKYGYTPKGTSVVLYRNTELRHYQYFVMDSWPGGIYATPTQAGSRPGALAATAWASMMHFGNDGYVECARKILQARETVQKIVVSVPGLKIVGSPDVTVLAIGSDVYDIYRMGNEMGHRGWFINQLQYPACFHICFTYLHVEQDVIDRLVNDIKEIANDLMQDPNKKLTEGTGVIYGMAQAVPDKSIVSELVWAYLDVQYETRPYIEGEEECAHVSEESADPNTPTETFVSAK</sequence>
<dbReference type="InterPro" id="IPR015421">
    <property type="entry name" value="PyrdxlP-dep_Trfase_major"/>
</dbReference>
<dbReference type="GO" id="GO:0019752">
    <property type="term" value="P:carboxylic acid metabolic process"/>
    <property type="evidence" value="ECO:0007669"/>
    <property type="project" value="InterPro"/>
</dbReference>
<dbReference type="PANTHER" id="PTHR42735">
    <property type="match status" value="1"/>
</dbReference>
<reference evidence="19 20" key="1">
    <citation type="submission" date="2011-02" db="EMBL/GenBank/DDBJ databases">
        <title>The Genome Sequence of Sphaeroforma arctica JP610.</title>
        <authorList>
            <consortium name="The Broad Institute Genome Sequencing Platform"/>
            <person name="Russ C."/>
            <person name="Cuomo C."/>
            <person name="Young S.K."/>
            <person name="Zeng Q."/>
            <person name="Gargeya S."/>
            <person name="Alvarado L."/>
            <person name="Berlin A."/>
            <person name="Chapman S.B."/>
            <person name="Chen Z."/>
            <person name="Freedman E."/>
            <person name="Gellesch M."/>
            <person name="Goldberg J."/>
            <person name="Griggs A."/>
            <person name="Gujja S."/>
            <person name="Heilman E."/>
            <person name="Heiman D."/>
            <person name="Howarth C."/>
            <person name="Mehta T."/>
            <person name="Neiman D."/>
            <person name="Pearson M."/>
            <person name="Roberts A."/>
            <person name="Saif S."/>
            <person name="Shea T."/>
            <person name="Shenoy N."/>
            <person name="Sisk P."/>
            <person name="Stolte C."/>
            <person name="Sykes S."/>
            <person name="White J."/>
            <person name="Yandava C."/>
            <person name="Burger G."/>
            <person name="Gray M.W."/>
            <person name="Holland P.W.H."/>
            <person name="King N."/>
            <person name="Lang F.B.F."/>
            <person name="Roger A.J."/>
            <person name="Ruiz-Trillo I."/>
            <person name="Haas B."/>
            <person name="Nusbaum C."/>
            <person name="Birren B."/>
        </authorList>
    </citation>
    <scope>NUCLEOTIDE SEQUENCE [LARGE SCALE GENOMIC DNA]</scope>
    <source>
        <strain evidence="19 20">JP610</strain>
    </source>
</reference>
<evidence type="ECO:0000256" key="13">
    <source>
        <dbReference type="ARBA" id="ARBA00038302"/>
    </source>
</evidence>
<dbReference type="FunFam" id="6.10.140.2150:FF:000001">
    <property type="entry name" value="Sphingosine-1-phosphate lyase 1"/>
    <property type="match status" value="1"/>
</dbReference>
<dbReference type="Gene3D" id="3.90.1150.10">
    <property type="entry name" value="Aspartate Aminotransferase, domain 1"/>
    <property type="match status" value="1"/>
</dbReference>
<comment type="similarity">
    <text evidence="13">Belongs to the group II decarboxylase family. Sphingosine-1-phosphate lyase subfamily.</text>
</comment>
<dbReference type="InterPro" id="IPR015422">
    <property type="entry name" value="PyrdxlP-dep_Trfase_small"/>
</dbReference>
<dbReference type="PANTHER" id="PTHR42735:SF6">
    <property type="entry name" value="SPHINGOSINE-1-PHOSPHATE LYASE 1"/>
    <property type="match status" value="1"/>
</dbReference>
<evidence type="ECO:0000256" key="15">
    <source>
        <dbReference type="ARBA" id="ARBA00042568"/>
    </source>
</evidence>
<dbReference type="eggNOG" id="KOG1383">
    <property type="taxonomic scope" value="Eukaryota"/>
</dbReference>
<evidence type="ECO:0000313" key="19">
    <source>
        <dbReference type="EMBL" id="KNC80774.1"/>
    </source>
</evidence>
<dbReference type="AlphaFoldDB" id="A0A0L0FVV2"/>
<keyword evidence="12 17" id="KW-0456">Lyase</keyword>
<evidence type="ECO:0000256" key="6">
    <source>
        <dbReference type="ARBA" id="ARBA00022824"/>
    </source>
</evidence>
<dbReference type="Gene3D" id="3.40.640.10">
    <property type="entry name" value="Type I PLP-dependent aspartate aminotransferase-like (Major domain)"/>
    <property type="match status" value="1"/>
</dbReference>
<dbReference type="Gene3D" id="6.10.140.2150">
    <property type="match status" value="1"/>
</dbReference>
<evidence type="ECO:0000256" key="10">
    <source>
        <dbReference type="ARBA" id="ARBA00023098"/>
    </source>
</evidence>